<dbReference type="STRING" id="530564.Psta_4201"/>
<protein>
    <recommendedName>
        <fullName evidence="9">7-cyano-7-deazaguanine synthase</fullName>
        <ecNumber evidence="9">6.3.4.20</ecNumber>
    </recommendedName>
</protein>
<keyword evidence="7" id="KW-0067">ATP-binding</keyword>
<keyword evidence="2" id="KW-0436">Ligase</keyword>
<evidence type="ECO:0000256" key="3">
    <source>
        <dbReference type="ARBA" id="ARBA00022723"/>
    </source>
</evidence>
<dbReference type="KEGG" id="psl:Psta_4201"/>
<dbReference type="PANTHER" id="PTHR42914">
    <property type="entry name" value="7-CYANO-7-DEAZAGUANINE SYNTHASE"/>
    <property type="match status" value="1"/>
</dbReference>
<gene>
    <name evidence="11" type="ordered locus">Psta_4201</name>
</gene>
<evidence type="ECO:0000256" key="4">
    <source>
        <dbReference type="ARBA" id="ARBA00022741"/>
    </source>
</evidence>
<dbReference type="GO" id="GO:0005524">
    <property type="term" value="F:ATP binding"/>
    <property type="evidence" value="ECO:0007669"/>
    <property type="project" value="UniProtKB-KW"/>
</dbReference>
<dbReference type="PANTHER" id="PTHR42914:SF1">
    <property type="entry name" value="7-CYANO-7-DEAZAGUANINE SYNTHASE"/>
    <property type="match status" value="1"/>
</dbReference>
<evidence type="ECO:0000256" key="1">
    <source>
        <dbReference type="ARBA" id="ARBA00005061"/>
    </source>
</evidence>
<reference evidence="11 12" key="1">
    <citation type="journal article" date="2009" name="Stand. Genomic Sci.">
        <title>Complete genome sequence of Pirellula staleyi type strain (ATCC 27377).</title>
        <authorList>
            <person name="Clum A."/>
            <person name="Tindall B.J."/>
            <person name="Sikorski J."/>
            <person name="Ivanova N."/>
            <person name="Mavrommatis K."/>
            <person name="Lucas S."/>
            <person name="Glavina del Rio T."/>
            <person name="Nolan M."/>
            <person name="Chen F."/>
            <person name="Tice H."/>
            <person name="Pitluck S."/>
            <person name="Cheng J.F."/>
            <person name="Chertkov O."/>
            <person name="Brettin T."/>
            <person name="Han C."/>
            <person name="Detter J.C."/>
            <person name="Kuske C."/>
            <person name="Bruce D."/>
            <person name="Goodwin L."/>
            <person name="Ovchinikova G."/>
            <person name="Pati A."/>
            <person name="Mikhailova N."/>
            <person name="Chen A."/>
            <person name="Palaniappan K."/>
            <person name="Land M."/>
            <person name="Hauser L."/>
            <person name="Chang Y.J."/>
            <person name="Jeffries C.D."/>
            <person name="Chain P."/>
            <person name="Rohde M."/>
            <person name="Goker M."/>
            <person name="Bristow J."/>
            <person name="Eisen J.A."/>
            <person name="Markowitz V."/>
            <person name="Hugenholtz P."/>
            <person name="Kyrpides N.C."/>
            <person name="Klenk H.P."/>
            <person name="Lapidus A."/>
        </authorList>
    </citation>
    <scope>NUCLEOTIDE SEQUENCE [LARGE SCALE GENOMIC DNA]</scope>
    <source>
        <strain evidence="12">ATCC 27377 / DSM 6068 / ICPB 4128</strain>
    </source>
</reference>
<dbReference type="GO" id="GO:0016874">
    <property type="term" value="F:ligase activity"/>
    <property type="evidence" value="ECO:0007669"/>
    <property type="project" value="UniProtKB-KW"/>
</dbReference>
<keyword evidence="5" id="KW-0671">Queuosine biosynthesis</keyword>
<evidence type="ECO:0000256" key="8">
    <source>
        <dbReference type="ARBA" id="ARBA00037993"/>
    </source>
</evidence>
<evidence type="ECO:0000256" key="9">
    <source>
        <dbReference type="ARBA" id="ARBA00039149"/>
    </source>
</evidence>
<dbReference type="HOGENOM" id="CLU_081854_1_0_0"/>
<sequence length="236" mass="25612">MISQHSSTEIAVLMSGGLDSSILVGKFLREGRTVHPIYIRTGLFWQSGELPAVQAFLAAIATANLRPLKILELPLDDLYTDHWSLTGSGTPADDTPDEAVYLPGRNALLLVKAAVYCQLHGIGQLACAPLGSSPFEDASSEFFTEYQSAMNRGSSSPVVLLRPFGELHKEEVMRLGVGLPLELTFSCIHPVDGTHCGTCNKCFERKEAFRITGIEDKTVYTASRRTAVQVATKSTP</sequence>
<comment type="catalytic activity">
    <reaction evidence="10">
        <text>7-carboxy-7-carbaguanine + NH4(+) + 2 ATP = 7-cyano-7-carbaguanine + 2 AMP + 2 diphosphate + 2 H(+)</text>
        <dbReference type="Rhea" id="RHEA:27982"/>
        <dbReference type="ChEBI" id="CHEBI:15378"/>
        <dbReference type="ChEBI" id="CHEBI:28938"/>
        <dbReference type="ChEBI" id="CHEBI:30616"/>
        <dbReference type="ChEBI" id="CHEBI:33019"/>
        <dbReference type="ChEBI" id="CHEBI:45075"/>
        <dbReference type="ChEBI" id="CHEBI:61036"/>
        <dbReference type="ChEBI" id="CHEBI:456215"/>
        <dbReference type="EC" id="6.3.4.20"/>
    </reaction>
</comment>
<comment type="pathway">
    <text evidence="1">Purine metabolism; 7-cyano-7-deazaguanine biosynthesis.</text>
</comment>
<keyword evidence="6" id="KW-0862">Zinc</keyword>
<evidence type="ECO:0000313" key="11">
    <source>
        <dbReference type="EMBL" id="ADB18849.1"/>
    </source>
</evidence>
<dbReference type="Proteomes" id="UP000001887">
    <property type="component" value="Chromosome"/>
</dbReference>
<keyword evidence="4" id="KW-0547">Nucleotide-binding</keyword>
<dbReference type="GO" id="GO:0008616">
    <property type="term" value="P:tRNA queuosine(34) biosynthetic process"/>
    <property type="evidence" value="ECO:0007669"/>
    <property type="project" value="UniProtKB-KW"/>
</dbReference>
<dbReference type="GO" id="GO:0046872">
    <property type="term" value="F:metal ion binding"/>
    <property type="evidence" value="ECO:0007669"/>
    <property type="project" value="UniProtKB-KW"/>
</dbReference>
<evidence type="ECO:0000256" key="2">
    <source>
        <dbReference type="ARBA" id="ARBA00022598"/>
    </source>
</evidence>
<evidence type="ECO:0000256" key="5">
    <source>
        <dbReference type="ARBA" id="ARBA00022785"/>
    </source>
</evidence>
<dbReference type="EMBL" id="CP001848">
    <property type="protein sequence ID" value="ADB18849.1"/>
    <property type="molecule type" value="Genomic_DNA"/>
</dbReference>
<evidence type="ECO:0000256" key="10">
    <source>
        <dbReference type="ARBA" id="ARBA00047890"/>
    </source>
</evidence>
<keyword evidence="12" id="KW-1185">Reference proteome</keyword>
<dbReference type="InterPro" id="IPR018317">
    <property type="entry name" value="QueC"/>
</dbReference>
<dbReference type="SUPFAM" id="SSF52402">
    <property type="entry name" value="Adenine nucleotide alpha hydrolases-like"/>
    <property type="match status" value="1"/>
</dbReference>
<proteinExistence type="inferred from homology"/>
<keyword evidence="3" id="KW-0479">Metal-binding</keyword>
<evidence type="ECO:0000256" key="7">
    <source>
        <dbReference type="ARBA" id="ARBA00022840"/>
    </source>
</evidence>
<dbReference type="Gene3D" id="3.40.50.620">
    <property type="entry name" value="HUPs"/>
    <property type="match status" value="1"/>
</dbReference>
<evidence type="ECO:0000256" key="6">
    <source>
        <dbReference type="ARBA" id="ARBA00022833"/>
    </source>
</evidence>
<dbReference type="InterPro" id="IPR014729">
    <property type="entry name" value="Rossmann-like_a/b/a_fold"/>
</dbReference>
<organism evidence="11 12">
    <name type="scientific">Pirellula staleyi (strain ATCC 27377 / DSM 6068 / ICPB 4128)</name>
    <name type="common">Pirella staleyi</name>
    <dbReference type="NCBI Taxonomy" id="530564"/>
    <lineage>
        <taxon>Bacteria</taxon>
        <taxon>Pseudomonadati</taxon>
        <taxon>Planctomycetota</taxon>
        <taxon>Planctomycetia</taxon>
        <taxon>Pirellulales</taxon>
        <taxon>Pirellulaceae</taxon>
        <taxon>Pirellula</taxon>
    </lineage>
</organism>
<comment type="similarity">
    <text evidence="8">Belongs to the QueC family.</text>
</comment>
<dbReference type="OrthoDB" id="9789567at2"/>
<dbReference type="Pfam" id="PF06508">
    <property type="entry name" value="QueC"/>
    <property type="match status" value="1"/>
</dbReference>
<name>D2R400_PIRSD</name>
<dbReference type="EC" id="6.3.4.20" evidence="9"/>
<evidence type="ECO:0000313" key="12">
    <source>
        <dbReference type="Proteomes" id="UP000001887"/>
    </source>
</evidence>
<dbReference type="AlphaFoldDB" id="D2R400"/>
<accession>D2R400</accession>
<dbReference type="eggNOG" id="COG0603">
    <property type="taxonomic scope" value="Bacteria"/>
</dbReference>